<dbReference type="GO" id="GO:0015627">
    <property type="term" value="C:type II protein secretion system complex"/>
    <property type="evidence" value="ECO:0007669"/>
    <property type="project" value="InterPro"/>
</dbReference>
<proteinExistence type="predicted"/>
<dbReference type="Pfam" id="PF07963">
    <property type="entry name" value="N_methyl"/>
    <property type="match status" value="1"/>
</dbReference>
<keyword evidence="8 10" id="KW-0472">Membrane</keyword>
<dbReference type="NCBIfam" id="TIGR01708">
    <property type="entry name" value="typeII_sec_gspH"/>
    <property type="match status" value="1"/>
</dbReference>
<dbReference type="NCBIfam" id="TIGR02532">
    <property type="entry name" value="IV_pilin_GFxxxE"/>
    <property type="match status" value="1"/>
</dbReference>
<dbReference type="InterPro" id="IPR049875">
    <property type="entry name" value="TypeII_GspH"/>
</dbReference>
<evidence type="ECO:0000256" key="9">
    <source>
        <dbReference type="ARBA" id="ARBA00030775"/>
    </source>
</evidence>
<gene>
    <name evidence="11" type="ORF">MNBD_GAMMA12-3366</name>
</gene>
<dbReference type="PRINTS" id="PR00885">
    <property type="entry name" value="BCTERIALGSPH"/>
</dbReference>
<evidence type="ECO:0000256" key="10">
    <source>
        <dbReference type="SAM" id="Phobius"/>
    </source>
</evidence>
<comment type="subcellular location">
    <subcellularLocation>
        <location evidence="1">Cell inner membrane</location>
        <topology evidence="1">Single-pass membrane protein</topology>
    </subcellularLocation>
</comment>
<keyword evidence="5" id="KW-0997">Cell inner membrane</keyword>
<keyword evidence="3" id="KW-1003">Cell membrane</keyword>
<evidence type="ECO:0000256" key="6">
    <source>
        <dbReference type="ARBA" id="ARBA00022692"/>
    </source>
</evidence>
<keyword evidence="6 10" id="KW-0812">Transmembrane</keyword>
<dbReference type="EMBL" id="UOFL01000043">
    <property type="protein sequence ID" value="VAW73441.1"/>
    <property type="molecule type" value="Genomic_DNA"/>
</dbReference>
<name>A0A3B0Y127_9ZZZZ</name>
<protein>
    <recommendedName>
        <fullName evidence="2">Type II secretion system protein H</fullName>
    </recommendedName>
    <alternativeName>
        <fullName evidence="9">General secretion pathway protein H</fullName>
    </alternativeName>
</protein>
<keyword evidence="4" id="KW-0488">Methylation</keyword>
<organism evidence="11">
    <name type="scientific">hydrothermal vent metagenome</name>
    <dbReference type="NCBI Taxonomy" id="652676"/>
    <lineage>
        <taxon>unclassified sequences</taxon>
        <taxon>metagenomes</taxon>
        <taxon>ecological metagenomes</taxon>
    </lineage>
</organism>
<sequence>MTILAIKSQKNNPPLSPNVAVHHSFSSGFTLLELMVVILIIGLMTNYVVLSYRTTDAATLAKQEAKKLAYLITLASQDSLMRSRPISLHLNAKGYQFLLKSKTDLWLPSKDKLFKPQRLPKGVTIELNLSNDEDQFSVPEEETAQILLSTSGELTPFTIRLVTSETTKFSELSGQFSGQLKIRHYPLPHE</sequence>
<dbReference type="GO" id="GO:0015628">
    <property type="term" value="P:protein secretion by the type II secretion system"/>
    <property type="evidence" value="ECO:0007669"/>
    <property type="project" value="InterPro"/>
</dbReference>
<evidence type="ECO:0000256" key="7">
    <source>
        <dbReference type="ARBA" id="ARBA00022989"/>
    </source>
</evidence>
<evidence type="ECO:0000256" key="2">
    <source>
        <dbReference type="ARBA" id="ARBA00021549"/>
    </source>
</evidence>
<evidence type="ECO:0000256" key="3">
    <source>
        <dbReference type="ARBA" id="ARBA00022475"/>
    </source>
</evidence>
<dbReference type="GO" id="GO:0005886">
    <property type="term" value="C:plasma membrane"/>
    <property type="evidence" value="ECO:0007669"/>
    <property type="project" value="UniProtKB-SubCell"/>
</dbReference>
<evidence type="ECO:0000256" key="8">
    <source>
        <dbReference type="ARBA" id="ARBA00023136"/>
    </source>
</evidence>
<feature type="transmembrane region" description="Helical" evidence="10">
    <location>
        <begin position="20"/>
        <end position="43"/>
    </location>
</feature>
<evidence type="ECO:0000313" key="11">
    <source>
        <dbReference type="EMBL" id="VAW73441.1"/>
    </source>
</evidence>
<dbReference type="InterPro" id="IPR012902">
    <property type="entry name" value="N_methyl_site"/>
</dbReference>
<dbReference type="Gene3D" id="3.55.40.10">
    <property type="entry name" value="minor pseudopilin epsh domain"/>
    <property type="match status" value="1"/>
</dbReference>
<dbReference type="AlphaFoldDB" id="A0A3B0Y127"/>
<reference evidence="11" key="1">
    <citation type="submission" date="2018-06" db="EMBL/GenBank/DDBJ databases">
        <authorList>
            <person name="Zhirakovskaya E."/>
        </authorList>
    </citation>
    <scope>NUCLEOTIDE SEQUENCE</scope>
</reference>
<evidence type="ECO:0000256" key="5">
    <source>
        <dbReference type="ARBA" id="ARBA00022519"/>
    </source>
</evidence>
<dbReference type="InterPro" id="IPR045584">
    <property type="entry name" value="Pilin-like"/>
</dbReference>
<evidence type="ECO:0000256" key="1">
    <source>
        <dbReference type="ARBA" id="ARBA00004377"/>
    </source>
</evidence>
<dbReference type="SUPFAM" id="SSF54523">
    <property type="entry name" value="Pili subunits"/>
    <property type="match status" value="1"/>
</dbReference>
<accession>A0A3B0Y127</accession>
<keyword evidence="7 10" id="KW-1133">Transmembrane helix</keyword>
<evidence type="ECO:0000256" key="4">
    <source>
        <dbReference type="ARBA" id="ARBA00022481"/>
    </source>
</evidence>
<dbReference type="InterPro" id="IPR002416">
    <property type="entry name" value="T2SS_protein-GspH"/>
</dbReference>